<dbReference type="PROSITE" id="PS51318">
    <property type="entry name" value="TAT"/>
    <property type="match status" value="1"/>
</dbReference>
<evidence type="ECO:0000256" key="2">
    <source>
        <dbReference type="SAM" id="SignalP"/>
    </source>
</evidence>
<keyword evidence="4" id="KW-1185">Reference proteome</keyword>
<dbReference type="Gene3D" id="3.40.190.10">
    <property type="entry name" value="Periplasmic binding protein-like II"/>
    <property type="match status" value="1"/>
</dbReference>
<dbReference type="CDD" id="cd13578">
    <property type="entry name" value="PBP2_Bug27"/>
    <property type="match status" value="1"/>
</dbReference>
<dbReference type="Pfam" id="PF03401">
    <property type="entry name" value="TctC"/>
    <property type="match status" value="1"/>
</dbReference>
<comment type="caution">
    <text evidence="3">The sequence shown here is derived from an EMBL/GenBank/DDBJ whole genome shotgun (WGS) entry which is preliminary data.</text>
</comment>
<organism evidence="3 4">
    <name type="scientific">Ramlibacter lithotrophicus</name>
    <dbReference type="NCBI Taxonomy" id="2606681"/>
    <lineage>
        <taxon>Bacteria</taxon>
        <taxon>Pseudomonadati</taxon>
        <taxon>Pseudomonadota</taxon>
        <taxon>Betaproteobacteria</taxon>
        <taxon>Burkholderiales</taxon>
        <taxon>Comamonadaceae</taxon>
        <taxon>Ramlibacter</taxon>
    </lineage>
</organism>
<protein>
    <submittedName>
        <fullName evidence="3">Tripartite tricarboxylate transporter substrate binding protein</fullName>
    </submittedName>
</protein>
<sequence>MTPNRRQVLTGAAALALGGMAPLVRAQAGAEWPNGPVKIVVGFSAGGPTDLAARLIAARLQAAFGQSFVVENKAGAGSNLASEIVAAAAPDGHTLLMAAAPIAINGHLYRNLKFDVLKSFDPVSQVMSAPCILAVRPDSYKTMAELLAAAKKEPGRLSYSSSGAGGSQHLAGELLQQKAGIQLIHVPYKGAAPALNDLLGGQVAMGFMTSLSSVPHFKSGKLRALAVAAPQRLPQLPDVPTMAEVGLPGVEINSWSGLLAPAKTPPQVVEKLQREVAKALAAPDVREKLVAQGAVVVGGTSGEFASYLAREHGEYGKLIKSIKLSLD</sequence>
<evidence type="ECO:0000313" key="3">
    <source>
        <dbReference type="EMBL" id="NKE68588.1"/>
    </source>
</evidence>
<feature type="signal peptide" evidence="2">
    <location>
        <begin position="1"/>
        <end position="26"/>
    </location>
</feature>
<dbReference type="InterPro" id="IPR042100">
    <property type="entry name" value="Bug_dom1"/>
</dbReference>
<evidence type="ECO:0000256" key="1">
    <source>
        <dbReference type="ARBA" id="ARBA00006987"/>
    </source>
</evidence>
<keyword evidence="2" id="KW-0732">Signal</keyword>
<accession>A0A7X6I8M6</accession>
<gene>
    <name evidence="3" type="ORF">RAMLITH_22465</name>
</gene>
<feature type="chain" id="PRO_5030653526" evidence="2">
    <location>
        <begin position="27"/>
        <end position="327"/>
    </location>
</feature>
<dbReference type="Proteomes" id="UP000521868">
    <property type="component" value="Unassembled WGS sequence"/>
</dbReference>
<dbReference type="EMBL" id="VTOX01000011">
    <property type="protein sequence ID" value="NKE68588.1"/>
    <property type="molecule type" value="Genomic_DNA"/>
</dbReference>
<name>A0A7X6I8M6_9BURK</name>
<dbReference type="PANTHER" id="PTHR42928">
    <property type="entry name" value="TRICARBOXYLATE-BINDING PROTEIN"/>
    <property type="match status" value="1"/>
</dbReference>
<dbReference type="PIRSF" id="PIRSF017082">
    <property type="entry name" value="YflP"/>
    <property type="match status" value="1"/>
</dbReference>
<dbReference type="PANTHER" id="PTHR42928:SF5">
    <property type="entry name" value="BLR1237 PROTEIN"/>
    <property type="match status" value="1"/>
</dbReference>
<dbReference type="InterPro" id="IPR006311">
    <property type="entry name" value="TAT_signal"/>
</dbReference>
<proteinExistence type="inferred from homology"/>
<reference evidence="3 4" key="1">
    <citation type="journal article" date="2020" name="Nature">
        <title>Bacterial chemolithoautotrophy via manganese oxidation.</title>
        <authorList>
            <person name="Yu H."/>
            <person name="Leadbetter J.R."/>
        </authorList>
    </citation>
    <scope>NUCLEOTIDE SEQUENCE [LARGE SCALE GENOMIC DNA]</scope>
    <source>
        <strain evidence="3 4">RBP-1</strain>
    </source>
</reference>
<comment type="similarity">
    <text evidence="1">Belongs to the UPF0065 (bug) family.</text>
</comment>
<dbReference type="Gene3D" id="3.40.190.150">
    <property type="entry name" value="Bordetella uptake gene, domain 1"/>
    <property type="match status" value="1"/>
</dbReference>
<dbReference type="SUPFAM" id="SSF53850">
    <property type="entry name" value="Periplasmic binding protein-like II"/>
    <property type="match status" value="1"/>
</dbReference>
<dbReference type="RefSeq" id="WP_168109716.1">
    <property type="nucleotide sequence ID" value="NZ_VTOX01000011.1"/>
</dbReference>
<dbReference type="AlphaFoldDB" id="A0A7X6I8M6"/>
<evidence type="ECO:0000313" key="4">
    <source>
        <dbReference type="Proteomes" id="UP000521868"/>
    </source>
</evidence>
<dbReference type="InterPro" id="IPR005064">
    <property type="entry name" value="BUG"/>
</dbReference>